<reference evidence="1" key="1">
    <citation type="submission" date="2024-04" db="UniProtKB">
        <authorList>
            <consortium name="EnsemblMetazoa"/>
        </authorList>
    </citation>
    <scope>IDENTIFICATION</scope>
    <source>
        <strain evidence="1">EBRO</strain>
    </source>
</reference>
<protein>
    <submittedName>
        <fullName evidence="1">Uncharacterized protein</fullName>
    </submittedName>
</protein>
<proteinExistence type="predicted"/>
<dbReference type="AlphaFoldDB" id="A0AAG5DLQ4"/>
<organism evidence="1 2">
    <name type="scientific">Anopheles atroparvus</name>
    <name type="common">European mosquito</name>
    <dbReference type="NCBI Taxonomy" id="41427"/>
    <lineage>
        <taxon>Eukaryota</taxon>
        <taxon>Metazoa</taxon>
        <taxon>Ecdysozoa</taxon>
        <taxon>Arthropoda</taxon>
        <taxon>Hexapoda</taxon>
        <taxon>Insecta</taxon>
        <taxon>Pterygota</taxon>
        <taxon>Neoptera</taxon>
        <taxon>Endopterygota</taxon>
        <taxon>Diptera</taxon>
        <taxon>Nematocera</taxon>
        <taxon>Culicoidea</taxon>
        <taxon>Culicidae</taxon>
        <taxon>Anophelinae</taxon>
        <taxon>Anopheles</taxon>
    </lineage>
</organism>
<evidence type="ECO:0000313" key="2">
    <source>
        <dbReference type="Proteomes" id="UP000075880"/>
    </source>
</evidence>
<dbReference type="EnsemblMetazoa" id="ENSAATROPT012784">
    <property type="protein sequence ID" value="ENSAATROPP011603"/>
    <property type="gene ID" value="ENSAATROPG010409"/>
</dbReference>
<accession>A0AAG5DLQ4</accession>
<name>A0AAG5DLQ4_ANOAO</name>
<keyword evidence="2" id="KW-1185">Reference proteome</keyword>
<sequence>MSAHGTRRIRRAVCWGFASVVHQLQDLKKGIARLPSTVANRLRSATDRYRGRRNRTRLTRTQSAFEKRQRELDEHVLRTNEMYLLYLIQLSMFTQNTWDPWRNEQMERMVQYQDRKVHKLIMEL</sequence>
<dbReference type="Proteomes" id="UP000075880">
    <property type="component" value="Unassembled WGS sequence"/>
</dbReference>
<evidence type="ECO:0000313" key="1">
    <source>
        <dbReference type="EnsemblMetazoa" id="ENSAATROPP011603"/>
    </source>
</evidence>